<feature type="transmembrane region" description="Helical" evidence="19">
    <location>
        <begin position="143"/>
        <end position="161"/>
    </location>
</feature>
<name>A0A2V1GPM0_9GAMM</name>
<comment type="caution">
    <text evidence="20">The sequence shown here is derived from an EMBL/GenBank/DDBJ whole genome shotgun (WGS) entry which is preliminary data.</text>
</comment>
<evidence type="ECO:0000256" key="7">
    <source>
        <dbReference type="ARBA" id="ARBA00019373"/>
    </source>
</evidence>
<dbReference type="PROSITE" id="PS01315">
    <property type="entry name" value="CDS"/>
    <property type="match status" value="1"/>
</dbReference>
<keyword evidence="16" id="KW-0594">Phospholipid biosynthesis</keyword>
<dbReference type="UniPathway" id="UPA00557">
    <property type="reaction ID" value="UER00614"/>
</dbReference>
<feature type="transmembrane region" description="Helical" evidence="19">
    <location>
        <begin position="182"/>
        <end position="201"/>
    </location>
</feature>
<evidence type="ECO:0000256" key="14">
    <source>
        <dbReference type="ARBA" id="ARBA00023098"/>
    </source>
</evidence>
<feature type="transmembrane region" description="Helical" evidence="19">
    <location>
        <begin position="115"/>
        <end position="137"/>
    </location>
</feature>
<feature type="transmembrane region" description="Helical" evidence="19">
    <location>
        <begin position="55"/>
        <end position="72"/>
    </location>
</feature>
<evidence type="ECO:0000256" key="4">
    <source>
        <dbReference type="ARBA" id="ARBA00005189"/>
    </source>
</evidence>
<evidence type="ECO:0000256" key="9">
    <source>
        <dbReference type="ARBA" id="ARBA00022516"/>
    </source>
</evidence>
<accession>A0A2V1GPM0</accession>
<dbReference type="PANTHER" id="PTHR46382:SF1">
    <property type="entry name" value="PHOSPHATIDATE CYTIDYLYLTRANSFERASE"/>
    <property type="match status" value="1"/>
</dbReference>
<evidence type="ECO:0000256" key="15">
    <source>
        <dbReference type="ARBA" id="ARBA00023136"/>
    </source>
</evidence>
<dbReference type="RefSeq" id="WP_116688663.1">
    <property type="nucleotide sequence ID" value="NZ_CAWNYD010000011.1"/>
</dbReference>
<dbReference type="EC" id="2.7.7.41" evidence="6 18"/>
<keyword evidence="12 18" id="KW-0548">Nucleotidyltransferase</keyword>
<sequence length="273" mass="28597">MLKQRFITAVVLAVPVLTAIFAASPAVLGMILSLFCVPAAWEWANLAGMGKVQKLGYGGLVGGAIVAMAIFAPAPETWFDQDWVLVLMSVASICWVWAVAKVLTFDGENGPDRAIIAAAGVLLIPATWLSVVLLKAMMPNGGLILILMFLVWGADVGAYFTGKRFGKTKLAPKVSPGKTWEGMAGGLVAALALGTILALAFGLPLTGWLIGLMLLTIIISVPGDLFESVLKRSAGIKDSSNLLPGHGGVLDRIDSLMAAGPIFALGILLMERL</sequence>
<dbReference type="GO" id="GO:0005886">
    <property type="term" value="C:plasma membrane"/>
    <property type="evidence" value="ECO:0007669"/>
    <property type="project" value="UniProtKB-SubCell"/>
</dbReference>
<evidence type="ECO:0000256" key="1">
    <source>
        <dbReference type="ARBA" id="ARBA00001698"/>
    </source>
</evidence>
<evidence type="ECO:0000256" key="18">
    <source>
        <dbReference type="RuleBase" id="RU003938"/>
    </source>
</evidence>
<evidence type="ECO:0000256" key="19">
    <source>
        <dbReference type="SAM" id="Phobius"/>
    </source>
</evidence>
<keyword evidence="17" id="KW-1208">Phospholipid metabolism</keyword>
<evidence type="ECO:0000256" key="16">
    <source>
        <dbReference type="ARBA" id="ARBA00023209"/>
    </source>
</evidence>
<protein>
    <recommendedName>
        <fullName evidence="7 18">Phosphatidate cytidylyltransferase</fullName>
        <ecNumber evidence="6 18">2.7.7.41</ecNumber>
    </recommendedName>
</protein>
<keyword evidence="10 18" id="KW-0808">Transferase</keyword>
<evidence type="ECO:0000256" key="8">
    <source>
        <dbReference type="ARBA" id="ARBA00022475"/>
    </source>
</evidence>
<keyword evidence="21" id="KW-1185">Reference proteome</keyword>
<dbReference type="Proteomes" id="UP000244906">
    <property type="component" value="Unassembled WGS sequence"/>
</dbReference>
<comment type="catalytic activity">
    <reaction evidence="1 18">
        <text>a 1,2-diacyl-sn-glycero-3-phosphate + CTP + H(+) = a CDP-1,2-diacyl-sn-glycerol + diphosphate</text>
        <dbReference type="Rhea" id="RHEA:16229"/>
        <dbReference type="ChEBI" id="CHEBI:15378"/>
        <dbReference type="ChEBI" id="CHEBI:33019"/>
        <dbReference type="ChEBI" id="CHEBI:37563"/>
        <dbReference type="ChEBI" id="CHEBI:58332"/>
        <dbReference type="ChEBI" id="CHEBI:58608"/>
        <dbReference type="EC" id="2.7.7.41"/>
    </reaction>
</comment>
<evidence type="ECO:0000313" key="21">
    <source>
        <dbReference type="Proteomes" id="UP000244906"/>
    </source>
</evidence>
<dbReference type="Pfam" id="PF01148">
    <property type="entry name" value="CTP_transf_1"/>
    <property type="match status" value="1"/>
</dbReference>
<dbReference type="AlphaFoldDB" id="A0A2V1GPM0"/>
<organism evidence="20 21">
    <name type="scientific">Pelagibaculum spongiae</name>
    <dbReference type="NCBI Taxonomy" id="2080658"/>
    <lineage>
        <taxon>Bacteria</taxon>
        <taxon>Pseudomonadati</taxon>
        <taxon>Pseudomonadota</taxon>
        <taxon>Gammaproteobacteria</taxon>
        <taxon>Oceanospirillales</taxon>
        <taxon>Pelagibaculum</taxon>
    </lineage>
</organism>
<feature type="transmembrane region" description="Helical" evidence="19">
    <location>
        <begin position="84"/>
        <end position="103"/>
    </location>
</feature>
<keyword evidence="15 19" id="KW-0472">Membrane</keyword>
<keyword evidence="13 19" id="KW-1133">Transmembrane helix</keyword>
<evidence type="ECO:0000256" key="3">
    <source>
        <dbReference type="ARBA" id="ARBA00005119"/>
    </source>
</evidence>
<evidence type="ECO:0000256" key="2">
    <source>
        <dbReference type="ARBA" id="ARBA00004651"/>
    </source>
</evidence>
<gene>
    <name evidence="20" type="ORF">DC094_18765</name>
</gene>
<evidence type="ECO:0000313" key="20">
    <source>
        <dbReference type="EMBL" id="PVZ64909.1"/>
    </source>
</evidence>
<evidence type="ECO:0000256" key="11">
    <source>
        <dbReference type="ARBA" id="ARBA00022692"/>
    </source>
</evidence>
<comment type="pathway">
    <text evidence="3 18">Phospholipid metabolism; CDP-diacylglycerol biosynthesis; CDP-diacylglycerol from sn-glycerol 3-phosphate: step 3/3.</text>
</comment>
<dbReference type="EMBL" id="QDDL01000011">
    <property type="protein sequence ID" value="PVZ64909.1"/>
    <property type="molecule type" value="Genomic_DNA"/>
</dbReference>
<comment type="subcellular location">
    <subcellularLocation>
        <location evidence="2">Cell membrane</location>
        <topology evidence="2">Multi-pass membrane protein</topology>
    </subcellularLocation>
</comment>
<proteinExistence type="inferred from homology"/>
<evidence type="ECO:0000256" key="17">
    <source>
        <dbReference type="ARBA" id="ARBA00023264"/>
    </source>
</evidence>
<evidence type="ECO:0000256" key="10">
    <source>
        <dbReference type="ARBA" id="ARBA00022679"/>
    </source>
</evidence>
<evidence type="ECO:0000256" key="12">
    <source>
        <dbReference type="ARBA" id="ARBA00022695"/>
    </source>
</evidence>
<evidence type="ECO:0000256" key="5">
    <source>
        <dbReference type="ARBA" id="ARBA00010185"/>
    </source>
</evidence>
<dbReference type="PANTHER" id="PTHR46382">
    <property type="entry name" value="PHOSPHATIDATE CYTIDYLYLTRANSFERASE"/>
    <property type="match status" value="1"/>
</dbReference>
<evidence type="ECO:0000256" key="13">
    <source>
        <dbReference type="ARBA" id="ARBA00022989"/>
    </source>
</evidence>
<keyword evidence="14" id="KW-0443">Lipid metabolism</keyword>
<keyword evidence="11 18" id="KW-0812">Transmembrane</keyword>
<comment type="pathway">
    <text evidence="4">Lipid metabolism.</text>
</comment>
<evidence type="ECO:0000256" key="6">
    <source>
        <dbReference type="ARBA" id="ARBA00012487"/>
    </source>
</evidence>
<feature type="transmembrane region" description="Helical" evidence="19">
    <location>
        <begin position="207"/>
        <end position="226"/>
    </location>
</feature>
<comment type="similarity">
    <text evidence="5 18">Belongs to the CDS family.</text>
</comment>
<reference evidence="20 21" key="1">
    <citation type="submission" date="2018-04" db="EMBL/GenBank/DDBJ databases">
        <title>Thalassorhabdus spongiae gen. nov., sp. nov., isolated from a marine sponge in South-West Iceland.</title>
        <authorList>
            <person name="Knobloch S."/>
            <person name="Daussin A."/>
            <person name="Johannsson R."/>
            <person name="Marteinsson V.T."/>
        </authorList>
    </citation>
    <scope>NUCLEOTIDE SEQUENCE [LARGE SCALE GENOMIC DNA]</scope>
    <source>
        <strain evidence="20 21">Hp12</strain>
    </source>
</reference>
<keyword evidence="9" id="KW-0444">Lipid biosynthesis</keyword>
<dbReference type="GO" id="GO:0004605">
    <property type="term" value="F:phosphatidate cytidylyltransferase activity"/>
    <property type="evidence" value="ECO:0007669"/>
    <property type="project" value="UniProtKB-EC"/>
</dbReference>
<dbReference type="OrthoDB" id="9799199at2"/>
<dbReference type="InterPro" id="IPR000374">
    <property type="entry name" value="PC_trans"/>
</dbReference>
<keyword evidence="8" id="KW-1003">Cell membrane</keyword>
<dbReference type="GO" id="GO:0016024">
    <property type="term" value="P:CDP-diacylglycerol biosynthetic process"/>
    <property type="evidence" value="ECO:0007669"/>
    <property type="project" value="UniProtKB-UniPathway"/>
</dbReference>